<feature type="transmembrane region" description="Helical" evidence="1">
    <location>
        <begin position="313"/>
        <end position="333"/>
    </location>
</feature>
<feature type="transmembrane region" description="Helical" evidence="1">
    <location>
        <begin position="54"/>
        <end position="73"/>
    </location>
</feature>
<name>A0A7G9RHE7_9ACTN</name>
<gene>
    <name evidence="2" type="ORF">H9L09_12575</name>
</gene>
<feature type="transmembrane region" description="Helical" evidence="1">
    <location>
        <begin position="184"/>
        <end position="203"/>
    </location>
</feature>
<feature type="transmembrane region" description="Helical" evidence="1">
    <location>
        <begin position="103"/>
        <end position="123"/>
    </location>
</feature>
<evidence type="ECO:0000313" key="3">
    <source>
        <dbReference type="Proteomes" id="UP000515947"/>
    </source>
</evidence>
<evidence type="ECO:0000256" key="1">
    <source>
        <dbReference type="SAM" id="Phobius"/>
    </source>
</evidence>
<keyword evidence="3" id="KW-1185">Reference proteome</keyword>
<evidence type="ECO:0008006" key="4">
    <source>
        <dbReference type="Google" id="ProtNLM"/>
    </source>
</evidence>
<keyword evidence="1" id="KW-0472">Membrane</keyword>
<feature type="transmembrane region" description="Helical" evidence="1">
    <location>
        <begin position="160"/>
        <end position="178"/>
    </location>
</feature>
<protein>
    <recommendedName>
        <fullName evidence="4">NnrS family protein</fullName>
    </recommendedName>
</protein>
<feature type="transmembrane region" description="Helical" evidence="1">
    <location>
        <begin position="248"/>
        <end position="270"/>
    </location>
</feature>
<dbReference type="EMBL" id="CP060713">
    <property type="protein sequence ID" value="QNN55022.1"/>
    <property type="molecule type" value="Genomic_DNA"/>
</dbReference>
<accession>A0A7G9RHE7</accession>
<dbReference type="KEGG" id="nmes:H9L09_12575"/>
<dbReference type="Proteomes" id="UP000515947">
    <property type="component" value="Chromosome"/>
</dbReference>
<organism evidence="2 3">
    <name type="scientific">Nocardioides mesophilus</name>
    <dbReference type="NCBI Taxonomy" id="433659"/>
    <lineage>
        <taxon>Bacteria</taxon>
        <taxon>Bacillati</taxon>
        <taxon>Actinomycetota</taxon>
        <taxon>Actinomycetes</taxon>
        <taxon>Propionibacteriales</taxon>
        <taxon>Nocardioidaceae</taxon>
        <taxon>Nocardioides</taxon>
    </lineage>
</organism>
<feature type="transmembrane region" description="Helical" evidence="1">
    <location>
        <begin position="79"/>
        <end position="96"/>
    </location>
</feature>
<keyword evidence="1" id="KW-0812">Transmembrane</keyword>
<proteinExistence type="predicted"/>
<feature type="transmembrane region" description="Helical" evidence="1">
    <location>
        <begin position="215"/>
        <end position="236"/>
    </location>
</feature>
<sequence>MLAGLDAALMLLGLPAPVSTDRLPDVHGMLLVFGFVGTTIALERAVALRRPAGFAAPGLLGAGGLLLVSPAPLVLGRGVLLGGAVALVGVYVPLWRRQRDDSVLVQAFGAVLGVGALALWLGGVGVPVLLPWLMGFVVLTIGGERLELARLAMGPTAGTVLLLLSAVLVAGVTAALLWPGAGYPLLGVALLGLVGWLAFHDVARRLVRADGLARYMALCMLAGYFWLAVAGTTWALGGAATEGVRYDVVVHAVFLGFTLSMIMAHAPVILPAVLRRPLPYRPALLAPVALLHLSLVLRLWAGDALGRQSAWQVGGALNVTALLLFVATAAWCASTRSRR</sequence>
<keyword evidence="1" id="KW-1133">Transmembrane helix</keyword>
<evidence type="ECO:0000313" key="2">
    <source>
        <dbReference type="EMBL" id="QNN55022.1"/>
    </source>
</evidence>
<feature type="transmembrane region" description="Helical" evidence="1">
    <location>
        <begin position="129"/>
        <end position="148"/>
    </location>
</feature>
<feature type="transmembrane region" description="Helical" evidence="1">
    <location>
        <begin position="30"/>
        <end position="47"/>
    </location>
</feature>
<reference evidence="2 3" key="1">
    <citation type="submission" date="2020-08" db="EMBL/GenBank/DDBJ databases">
        <title>Genome sequence of Nocardioides mesophilus KACC 16243T.</title>
        <authorList>
            <person name="Hyun D.-W."/>
            <person name="Bae J.-W."/>
        </authorList>
    </citation>
    <scope>NUCLEOTIDE SEQUENCE [LARGE SCALE GENOMIC DNA]</scope>
    <source>
        <strain evidence="2 3">KACC 16243</strain>
    </source>
</reference>
<feature type="transmembrane region" description="Helical" evidence="1">
    <location>
        <begin position="282"/>
        <end position="301"/>
    </location>
</feature>
<dbReference type="AlphaFoldDB" id="A0A7G9RHE7"/>